<evidence type="ECO:0000256" key="2">
    <source>
        <dbReference type="PIRSR" id="PIRSR006156-1"/>
    </source>
</evidence>
<dbReference type="InterPro" id="IPR007712">
    <property type="entry name" value="RelE/ParE_toxin"/>
</dbReference>
<proteinExistence type="predicted"/>
<name>A0A2N3PKA1_9HELI</name>
<sequence length="87" mass="10628">MFQNSFKKDLKLVRKQNWDMTKIKQCVEDLANLDILPAHYEAHSLKGDFKDFRECHIFGDLVLIYKRDDEEINYYRIGRHQDLFKKY</sequence>
<dbReference type="STRING" id="556267.HWAG_00690"/>
<evidence type="ECO:0000256" key="1">
    <source>
        <dbReference type="ARBA" id="ARBA00022649"/>
    </source>
</evidence>
<dbReference type="PANTHER" id="PTHR40588:SF1">
    <property type="entry name" value="MRNA INTERFERASE TOXIN YAFQ"/>
    <property type="match status" value="1"/>
</dbReference>
<dbReference type="AlphaFoldDB" id="A0A2N3PKA1"/>
<dbReference type="Pfam" id="PF15738">
    <property type="entry name" value="YafQ_toxin"/>
    <property type="match status" value="1"/>
</dbReference>
<feature type="active site" description="Proton donor" evidence="2">
    <location>
        <position position="80"/>
    </location>
</feature>
<dbReference type="GO" id="GO:0006415">
    <property type="term" value="P:translational termination"/>
    <property type="evidence" value="ECO:0007669"/>
    <property type="project" value="TreeGrafter"/>
</dbReference>
<dbReference type="SUPFAM" id="SSF143011">
    <property type="entry name" value="RelE-like"/>
    <property type="match status" value="1"/>
</dbReference>
<dbReference type="InterPro" id="IPR035093">
    <property type="entry name" value="RelE/ParE_toxin_dom_sf"/>
</dbReference>
<accession>A0A2N3PKA1</accession>
<dbReference type="InterPro" id="IPR004386">
    <property type="entry name" value="Toxin_YafQ-like"/>
</dbReference>
<keyword evidence="1" id="KW-1277">Toxin-antitoxin system</keyword>
<dbReference type="PIRSF" id="PIRSF006156">
    <property type="entry name" value="YafQ"/>
    <property type="match status" value="1"/>
</dbReference>
<dbReference type="Gene3D" id="3.30.2310.20">
    <property type="entry name" value="RelE-like"/>
    <property type="match status" value="1"/>
</dbReference>
<dbReference type="GO" id="GO:0004521">
    <property type="term" value="F:RNA endonuclease activity"/>
    <property type="evidence" value="ECO:0007669"/>
    <property type="project" value="TreeGrafter"/>
</dbReference>
<organism evidence="3 4">
    <name type="scientific">Helicobacter winghamensis</name>
    <dbReference type="NCBI Taxonomy" id="157268"/>
    <lineage>
        <taxon>Bacteria</taxon>
        <taxon>Pseudomonadati</taxon>
        <taxon>Campylobacterota</taxon>
        <taxon>Epsilonproteobacteria</taxon>
        <taxon>Campylobacterales</taxon>
        <taxon>Helicobacteraceae</taxon>
        <taxon>Helicobacter</taxon>
    </lineage>
</organism>
<dbReference type="Proteomes" id="UP000233350">
    <property type="component" value="Unassembled WGS sequence"/>
</dbReference>
<gene>
    <name evidence="3" type="ORF">BCM31_01335</name>
</gene>
<dbReference type="EMBL" id="MBPK01000011">
    <property type="protein sequence ID" value="PKT81855.1"/>
    <property type="molecule type" value="Genomic_DNA"/>
</dbReference>
<keyword evidence="4" id="KW-1185">Reference proteome</keyword>
<comment type="caution">
    <text evidence="3">The sequence shown here is derived from an EMBL/GenBank/DDBJ whole genome shotgun (WGS) entry which is preliminary data.</text>
</comment>
<evidence type="ECO:0000313" key="4">
    <source>
        <dbReference type="Proteomes" id="UP000233350"/>
    </source>
</evidence>
<dbReference type="PANTHER" id="PTHR40588">
    <property type="entry name" value="MRNA INTERFERASE TOXIN YAFQ"/>
    <property type="match status" value="1"/>
</dbReference>
<evidence type="ECO:0000313" key="3">
    <source>
        <dbReference type="EMBL" id="PKT81855.1"/>
    </source>
</evidence>
<dbReference type="GO" id="GO:0006402">
    <property type="term" value="P:mRNA catabolic process"/>
    <property type="evidence" value="ECO:0007669"/>
    <property type="project" value="TreeGrafter"/>
</dbReference>
<dbReference type="RefSeq" id="WP_006802384.1">
    <property type="nucleotide sequence ID" value="NZ_CABKOI010000020.1"/>
</dbReference>
<protein>
    <submittedName>
        <fullName evidence="3">Addiction module antitoxin</fullName>
    </submittedName>
</protein>
<dbReference type="NCBIfam" id="TIGR02385">
    <property type="entry name" value="RelE_StbE"/>
    <property type="match status" value="1"/>
</dbReference>
<reference evidence="3 4" key="1">
    <citation type="submission" date="2016-07" db="EMBL/GenBank/DDBJ databases">
        <title>Detection of Helicobacter winghamensis from caecal content of red fox (Vulpes vulpes).</title>
        <authorList>
            <person name="Zanoni R.G."/>
            <person name="Florio D."/>
            <person name="Caffara M."/>
            <person name="Renzi M."/>
            <person name="Parisi A."/>
            <person name="Pasquali F."/>
            <person name="Manfreda G."/>
        </authorList>
    </citation>
    <scope>NUCLEOTIDE SEQUENCE [LARGE SCALE GENOMIC DNA]</scope>
    <source>
        <strain evidence="3 4">295_13</strain>
    </source>
</reference>